<dbReference type="PROSITE" id="PS51257">
    <property type="entry name" value="PROKAR_LIPOPROTEIN"/>
    <property type="match status" value="1"/>
</dbReference>
<name>A0A085BND1_9FLAO</name>
<dbReference type="AlphaFoldDB" id="A0A085BND1"/>
<feature type="domain" description="SbsA Ig-like" evidence="3">
    <location>
        <begin position="29"/>
        <end position="132"/>
    </location>
</feature>
<reference evidence="4 5" key="1">
    <citation type="submission" date="2014-07" db="EMBL/GenBank/DDBJ databases">
        <title>Epilithonimonas lactis LMG 22401 Genome.</title>
        <authorList>
            <person name="Pipes S.E."/>
            <person name="Stropko S.J."/>
        </authorList>
    </citation>
    <scope>NUCLEOTIDE SEQUENCE [LARGE SCALE GENOMIC DNA]</scope>
    <source>
        <strain evidence="4 5">LMG 24401</strain>
    </source>
</reference>
<accession>A0A085BND1</accession>
<dbReference type="RefSeq" id="WP_034974105.1">
    <property type="nucleotide sequence ID" value="NZ_FOFI01000002.1"/>
</dbReference>
<feature type="chain" id="PRO_5001787384" description="SbsA Ig-like domain-containing protein" evidence="2">
    <location>
        <begin position="19"/>
        <end position="550"/>
    </location>
</feature>
<keyword evidence="1 2" id="KW-0732">Signal</keyword>
<evidence type="ECO:0000256" key="2">
    <source>
        <dbReference type="SAM" id="SignalP"/>
    </source>
</evidence>
<dbReference type="eggNOG" id="COG4704">
    <property type="taxonomic scope" value="Bacteria"/>
</dbReference>
<organism evidence="4 5">
    <name type="scientific">Epilithonimonas lactis</name>
    <dbReference type="NCBI Taxonomy" id="421072"/>
    <lineage>
        <taxon>Bacteria</taxon>
        <taxon>Pseudomonadati</taxon>
        <taxon>Bacteroidota</taxon>
        <taxon>Flavobacteriia</taxon>
        <taxon>Flavobacteriales</taxon>
        <taxon>Weeksellaceae</taxon>
        <taxon>Chryseobacterium group</taxon>
        <taxon>Epilithonimonas</taxon>
    </lineage>
</organism>
<dbReference type="OrthoDB" id="9809989at2"/>
<sequence length="550" mass="62617">MKQFFLWLFASFVLVSCARVGSPIGGAKDSIAPKMIASNIDTTRVNVPRNTKELRIDFDEYIQLKDISKNLIISPPIKYTKIIPSSTGNKYLEIQWKDTLQANTTYNFNFGNSIVDLNESNVLPYFNFAFSTGEKLDDLYISGTVSDALGNLKNSEGKDKNLVVGLFQVKDTMNYRQKPYYISKADEDGYFELNYLTPGKYKIIGFDDENSNSIYDIGKENVAFQKDEINLEASISGLKLKIFPSKKEVRYKEMSIVTGGVLMTFEGNPESVIVKTVGDKPADYKVRHKPKSDSIKIWFDAAKENIGATVSENLRFSYDTGSKQDTVSIFYKKPAKDEMTITNPFSNKLAPETDFRFTSNYIIDKIQPENWKLVSDSIVQDFTASISELDSTQIMIRSNFVVGKKYQLTVPKNTLGSFYKRLSESVRFDFEVAKAEDFGSFSAHLTNLPAQKFWIQLLDDKNEPAYQKYTNLADVKFVNLKPGAYKLRILVDNNENGVWDSSDFAKEIAAEDVYLFKKVGDKEIMTKVNIRPMWEINENWDLAKEEQPTN</sequence>
<proteinExistence type="predicted"/>
<dbReference type="Proteomes" id="UP000028623">
    <property type="component" value="Unassembled WGS sequence"/>
</dbReference>
<evidence type="ECO:0000313" key="4">
    <source>
        <dbReference type="EMBL" id="KFC23976.1"/>
    </source>
</evidence>
<feature type="signal peptide" evidence="2">
    <location>
        <begin position="1"/>
        <end position="18"/>
    </location>
</feature>
<protein>
    <recommendedName>
        <fullName evidence="3">SbsA Ig-like domain-containing protein</fullName>
    </recommendedName>
</protein>
<dbReference type="EMBL" id="JPLY01000001">
    <property type="protein sequence ID" value="KFC23976.1"/>
    <property type="molecule type" value="Genomic_DNA"/>
</dbReference>
<evidence type="ECO:0000256" key="1">
    <source>
        <dbReference type="ARBA" id="ARBA00022729"/>
    </source>
</evidence>
<dbReference type="Pfam" id="PF13205">
    <property type="entry name" value="Big_5"/>
    <property type="match status" value="1"/>
</dbReference>
<dbReference type="InterPro" id="IPR032812">
    <property type="entry name" value="SbsA_Ig"/>
</dbReference>
<comment type="caution">
    <text evidence="4">The sequence shown here is derived from an EMBL/GenBank/DDBJ whole genome shotgun (WGS) entry which is preliminary data.</text>
</comment>
<evidence type="ECO:0000313" key="5">
    <source>
        <dbReference type="Proteomes" id="UP000028623"/>
    </source>
</evidence>
<keyword evidence="5" id="KW-1185">Reference proteome</keyword>
<dbReference type="STRING" id="421072.SAMN04488097_2042"/>
<gene>
    <name evidence="4" type="ORF">IO89_05320</name>
</gene>
<evidence type="ECO:0000259" key="3">
    <source>
        <dbReference type="Pfam" id="PF13205"/>
    </source>
</evidence>